<dbReference type="GO" id="GO:0032807">
    <property type="term" value="C:DNA ligase IV complex"/>
    <property type="evidence" value="ECO:0007669"/>
    <property type="project" value="TreeGrafter"/>
</dbReference>
<feature type="compositionally biased region" description="Acidic residues" evidence="8">
    <location>
        <begin position="368"/>
        <end position="382"/>
    </location>
</feature>
<feature type="compositionally biased region" description="Basic and acidic residues" evidence="8">
    <location>
        <begin position="418"/>
        <end position="436"/>
    </location>
</feature>
<evidence type="ECO:0000256" key="8">
    <source>
        <dbReference type="SAM" id="MobiDB-lite"/>
    </source>
</evidence>
<evidence type="ECO:0000256" key="5">
    <source>
        <dbReference type="ARBA" id="ARBA00023242"/>
    </source>
</evidence>
<dbReference type="OrthoDB" id="2155935at2759"/>
<dbReference type="Gene3D" id="2.170.210.10">
    <property type="entry name" value="DNA double-strand break repair and VJ recombination XRCC4, N-terminal"/>
    <property type="match status" value="1"/>
</dbReference>
<dbReference type="InterPro" id="IPR038051">
    <property type="entry name" value="XRCC4-like_N_sf"/>
</dbReference>
<name>A0A2K0TRH0_9HYPO</name>
<evidence type="ECO:0000256" key="6">
    <source>
        <dbReference type="ARBA" id="ARBA00025747"/>
    </source>
</evidence>
<feature type="domain" description="XLF-like N-terminal" evidence="9">
    <location>
        <begin position="7"/>
        <end position="132"/>
    </location>
</feature>
<comment type="caution">
    <text evidence="11">The sequence shown here is derived from an EMBL/GenBank/DDBJ whole genome shotgun (WGS) entry which is preliminary data.</text>
</comment>
<sequence length="518" mass="55909">MAGDLTWQPLPQASSSDIPVLLVSVDIGTAAYTVRITDLANIWVESLDRKAIFMRGWSENTSIDPSDTPENMAKFLGSLRSALDPTQPGHEQTALTLSPGSSAEAGEDGLSLLVTCPLPGFQPLKWPIHLKKSPPSAIATDLVIPLLEAQFARKQEVEALLQEMNHKDTVITKLADKLEATGTGLEHVFTALSGKRKVTRSAAEEKVKGLAPFRKQKWKASLKSDDNSPTDVGDLARNVFGGEGLNKRCLIQVDASPALDKWWHDFKGTSQLVRRSKQQMASPTKRSPSPSTKSINMEDDDDFQVQPTPPHLQSKNKSSPIAIADDASTEDEEELAVKLPPEPSAKNAASSQDTKTNGLPPITIPVPADEDETASEASDDEMSTSRGPSSSFPAPAPSKPTIKAGGLGRIGGAAAKARATETAEAADVKEDTEKQATRKPQAPKKLGVIGRKADTGGSKTSIGDNTAKRGRPAEREESQTEDQPRETSQERADRRREELKNELQRKTTAGPAKKKRRF</sequence>
<feature type="compositionally biased region" description="Basic and acidic residues" evidence="8">
    <location>
        <begin position="471"/>
        <end position="505"/>
    </location>
</feature>
<dbReference type="InterPro" id="IPR053829">
    <property type="entry name" value="XLF-like_CC"/>
</dbReference>
<dbReference type="AlphaFoldDB" id="A0A2K0TRH0"/>
<evidence type="ECO:0000313" key="11">
    <source>
        <dbReference type="EMBL" id="PNP48123.1"/>
    </source>
</evidence>
<dbReference type="PANTHER" id="PTHR32235">
    <property type="entry name" value="NON-HOMOLOGOUS END-JOINING FACTOR 1"/>
    <property type="match status" value="1"/>
</dbReference>
<reference evidence="11 12" key="1">
    <citation type="submission" date="2017-02" db="EMBL/GenBank/DDBJ databases">
        <title>Genomes of Trichoderma spp. with biocontrol activity.</title>
        <authorList>
            <person name="Gardiner D."/>
            <person name="Kazan K."/>
            <person name="Vos C."/>
            <person name="Harvey P."/>
        </authorList>
    </citation>
    <scope>NUCLEOTIDE SEQUENCE [LARGE SCALE GENOMIC DNA]</scope>
    <source>
        <strain evidence="11 12">A5MH</strain>
    </source>
</reference>
<comment type="similarity">
    <text evidence="6">Belongs to the XRCC4-XLF family. XLF subfamily.</text>
</comment>
<dbReference type="CDD" id="cd22285">
    <property type="entry name" value="HD_XLF_N"/>
    <property type="match status" value="1"/>
</dbReference>
<evidence type="ECO:0000313" key="12">
    <source>
        <dbReference type="Proteomes" id="UP000236546"/>
    </source>
</evidence>
<dbReference type="InterPro" id="IPR015381">
    <property type="entry name" value="XLF-like_N"/>
</dbReference>
<feature type="domain" description="XLF-like coiled-coil region" evidence="10">
    <location>
        <begin position="134"/>
        <end position="186"/>
    </location>
</feature>
<dbReference type="PANTHER" id="PTHR32235:SF1">
    <property type="entry name" value="NON-HOMOLOGOUS END-JOINING FACTOR 1"/>
    <property type="match status" value="1"/>
</dbReference>
<evidence type="ECO:0000256" key="7">
    <source>
        <dbReference type="ARBA" id="ARBA00044529"/>
    </source>
</evidence>
<comment type="subcellular location">
    <subcellularLocation>
        <location evidence="1">Nucleus</location>
    </subcellularLocation>
</comment>
<feature type="compositionally biased region" description="Low complexity" evidence="8">
    <location>
        <begin position="282"/>
        <end position="294"/>
    </location>
</feature>
<feature type="region of interest" description="Disordered" evidence="8">
    <location>
        <begin position="273"/>
        <end position="518"/>
    </location>
</feature>
<dbReference type="InterPro" id="IPR052287">
    <property type="entry name" value="NHEJ_factor"/>
</dbReference>
<keyword evidence="5" id="KW-0539">Nucleus</keyword>
<evidence type="ECO:0000256" key="2">
    <source>
        <dbReference type="ARBA" id="ARBA00022763"/>
    </source>
</evidence>
<keyword evidence="4" id="KW-0234">DNA repair</keyword>
<dbReference type="GO" id="GO:0006303">
    <property type="term" value="P:double-strand break repair via nonhomologous end joining"/>
    <property type="evidence" value="ECO:0007669"/>
    <property type="project" value="TreeGrafter"/>
</dbReference>
<feature type="compositionally biased region" description="Low complexity" evidence="8">
    <location>
        <begin position="385"/>
        <end position="404"/>
    </location>
</feature>
<feature type="compositionally biased region" description="Polar residues" evidence="8">
    <location>
        <begin position="347"/>
        <end position="357"/>
    </location>
</feature>
<evidence type="ECO:0000259" key="10">
    <source>
        <dbReference type="Pfam" id="PF21928"/>
    </source>
</evidence>
<keyword evidence="2" id="KW-0227">DNA damage</keyword>
<dbReference type="GO" id="GO:0045027">
    <property type="term" value="F:DNA end binding"/>
    <property type="evidence" value="ECO:0007669"/>
    <property type="project" value="TreeGrafter"/>
</dbReference>
<protein>
    <recommendedName>
        <fullName evidence="7">Non-homologous end-joining factor 1</fullName>
    </recommendedName>
</protein>
<proteinExistence type="inferred from homology"/>
<dbReference type="EMBL" id="MTYH01000010">
    <property type="protein sequence ID" value="PNP48123.1"/>
    <property type="molecule type" value="Genomic_DNA"/>
</dbReference>
<evidence type="ECO:0000256" key="4">
    <source>
        <dbReference type="ARBA" id="ARBA00023204"/>
    </source>
</evidence>
<evidence type="ECO:0000259" key="9">
    <source>
        <dbReference type="Pfam" id="PF09302"/>
    </source>
</evidence>
<gene>
    <name evidence="11" type="ORF">TGAMA5MH_00780</name>
</gene>
<keyword evidence="3" id="KW-0238">DNA-binding</keyword>
<dbReference type="Pfam" id="PF09302">
    <property type="entry name" value="XLF"/>
    <property type="match status" value="1"/>
</dbReference>
<evidence type="ECO:0000256" key="3">
    <source>
        <dbReference type="ARBA" id="ARBA00023125"/>
    </source>
</evidence>
<evidence type="ECO:0000256" key="1">
    <source>
        <dbReference type="ARBA" id="ARBA00004123"/>
    </source>
</evidence>
<dbReference type="Proteomes" id="UP000236546">
    <property type="component" value="Unassembled WGS sequence"/>
</dbReference>
<organism evidence="11 12">
    <name type="scientific">Trichoderma gamsii</name>
    <dbReference type="NCBI Taxonomy" id="398673"/>
    <lineage>
        <taxon>Eukaryota</taxon>
        <taxon>Fungi</taxon>
        <taxon>Dikarya</taxon>
        <taxon>Ascomycota</taxon>
        <taxon>Pezizomycotina</taxon>
        <taxon>Sordariomycetes</taxon>
        <taxon>Hypocreomycetidae</taxon>
        <taxon>Hypocreales</taxon>
        <taxon>Hypocreaceae</taxon>
        <taxon>Trichoderma</taxon>
    </lineage>
</organism>
<dbReference type="Pfam" id="PF21928">
    <property type="entry name" value="XLF_CC"/>
    <property type="match status" value="1"/>
</dbReference>
<accession>A0A2K0TRH0</accession>